<dbReference type="EMBL" id="JAOPHQ010000287">
    <property type="protein sequence ID" value="KAK0155405.1"/>
    <property type="molecule type" value="Genomic_DNA"/>
</dbReference>
<dbReference type="PANTHER" id="PTHR33053">
    <property type="entry name" value="PROTEIN, PUTATIVE-RELATED"/>
    <property type="match status" value="1"/>
</dbReference>
<evidence type="ECO:0000313" key="1">
    <source>
        <dbReference type="EMBL" id="KAK0155405.1"/>
    </source>
</evidence>
<keyword evidence="2" id="KW-1185">Reference proteome</keyword>
<dbReference type="Proteomes" id="UP001174136">
    <property type="component" value="Unassembled WGS sequence"/>
</dbReference>
<sequence>MLRRLSEQNQILKLSINKSVSLKKAHFVGPVPNELASRGVKGQYSEMVEEDIVVGTSHFDQQSFRMDLPEEESDSDQDADETDQSCNIGESLRNWALTFGVSLVALTALLGLLRLHHPDLPKDARTLPSLRLRSHITLKKNEKLHQAFESFENGCTFKLQINIDGLPLFKSSGIQVWPILGCLLGFPIKEPVVIALFCGPQKPKPAEDFVSELKELESGIDFEGKMIFVKLDSVICDTPARAFVKKNIKSHNGYFGCDKCAQQGEYLSSRMTFPLDSCPLRTDESFAQKQNEEHHQGPNPFQGLNVGMVSQFPGDYMHSVCLGVVRKLLNIWLRGALKFRLPSSTVNRMSDCLTGLRSYIPLEFARKPRILRDLDRWKATEFRMFLLYIGPVILTSYLDKNIYQNFMLLFSSIAILLHWQYADTLLRMFVTHFGQLYGKEALVYNVHSLVHLAQDVRQHGCLNNISAFP</sequence>
<proteinExistence type="predicted"/>
<reference evidence="1" key="1">
    <citation type="journal article" date="2023" name="Front. Mar. Sci.">
        <title>A new Merluccius polli reference genome to investigate the effects of global change in West African waters.</title>
        <authorList>
            <person name="Mateo J.L."/>
            <person name="Blanco-Fernandez C."/>
            <person name="Garcia-Vazquez E."/>
            <person name="Machado-Schiaffino G."/>
        </authorList>
    </citation>
    <scope>NUCLEOTIDE SEQUENCE</scope>
    <source>
        <strain evidence="1">C29</strain>
        <tissue evidence="1">Fin</tissue>
    </source>
</reference>
<protein>
    <recommendedName>
        <fullName evidence="3">Transposase domain-containing protein</fullName>
    </recommendedName>
</protein>
<gene>
    <name evidence="1" type="ORF">N1851_002203</name>
</gene>
<accession>A0AA47PB61</accession>
<comment type="caution">
    <text evidence="1">The sequence shown here is derived from an EMBL/GenBank/DDBJ whole genome shotgun (WGS) entry which is preliminary data.</text>
</comment>
<evidence type="ECO:0008006" key="3">
    <source>
        <dbReference type="Google" id="ProtNLM"/>
    </source>
</evidence>
<dbReference type="PANTHER" id="PTHR33053:SF24">
    <property type="entry name" value="TRANSPOSASE DOMAIN-CONTAINING PROTEIN"/>
    <property type="match status" value="1"/>
</dbReference>
<evidence type="ECO:0000313" key="2">
    <source>
        <dbReference type="Proteomes" id="UP001174136"/>
    </source>
</evidence>
<dbReference type="AlphaFoldDB" id="A0AA47PB61"/>
<name>A0AA47PB61_MERPO</name>
<organism evidence="1 2">
    <name type="scientific">Merluccius polli</name>
    <name type="common">Benguela hake</name>
    <name type="synonym">Merluccius cadenati</name>
    <dbReference type="NCBI Taxonomy" id="89951"/>
    <lineage>
        <taxon>Eukaryota</taxon>
        <taxon>Metazoa</taxon>
        <taxon>Chordata</taxon>
        <taxon>Craniata</taxon>
        <taxon>Vertebrata</taxon>
        <taxon>Euteleostomi</taxon>
        <taxon>Actinopterygii</taxon>
        <taxon>Neopterygii</taxon>
        <taxon>Teleostei</taxon>
        <taxon>Neoteleostei</taxon>
        <taxon>Acanthomorphata</taxon>
        <taxon>Zeiogadaria</taxon>
        <taxon>Gadariae</taxon>
        <taxon>Gadiformes</taxon>
        <taxon>Gadoidei</taxon>
        <taxon>Merlucciidae</taxon>
        <taxon>Merluccius</taxon>
    </lineage>
</organism>